<gene>
    <name evidence="7" type="ORF">AWN90_23680</name>
</gene>
<dbReference type="OrthoDB" id="4074025at2"/>
<sequence>MADPAHLRIGVTLPTLGEIATQGIPDVASLARHVEQLGFDAVRIPDLAIGDGTPSLDATVVAAIAAAATTSVRIEFGVRVLPLQPAVTLAAQIMSLQHLSGDRILLGVGSGGFPDSPYWRAVGATAADRAQVTEHTLALLPGLIAGEAIATNGTVVELAPGTHVPPILVGGNTDAAIRRAVRYGDGWLPSSLAPEALARGVARFGSDSRSHPPTAAGKPPWNNSPKPQPC</sequence>
<dbReference type="AlphaFoldDB" id="A0A161Z5B0"/>
<dbReference type="GO" id="GO:0008726">
    <property type="term" value="F:alkanesulfonate monooxygenase activity"/>
    <property type="evidence" value="ECO:0007669"/>
    <property type="project" value="TreeGrafter"/>
</dbReference>
<dbReference type="InterPro" id="IPR036661">
    <property type="entry name" value="Luciferase-like_sf"/>
</dbReference>
<dbReference type="RefSeq" id="WP_067587062.1">
    <property type="nucleotide sequence ID" value="NZ_JABMCZ010000005.1"/>
</dbReference>
<keyword evidence="3" id="KW-0560">Oxidoreductase</keyword>
<reference evidence="7 8" key="1">
    <citation type="submission" date="2016-04" db="EMBL/GenBank/DDBJ databases">
        <authorList>
            <person name="Evans L.H."/>
            <person name="Alamgir A."/>
            <person name="Owens N."/>
            <person name="Weber N.D."/>
            <person name="Virtaneva K."/>
            <person name="Barbian K."/>
            <person name="Babar A."/>
            <person name="Rosenke K."/>
        </authorList>
    </citation>
    <scope>NUCLEOTIDE SEQUENCE [LARGE SCALE GENOMIC DNA]</scope>
    <source>
        <strain evidence="7 8">IFM 0406</strain>
    </source>
</reference>
<evidence type="ECO:0000256" key="2">
    <source>
        <dbReference type="ARBA" id="ARBA00022643"/>
    </source>
</evidence>
<feature type="compositionally biased region" description="Polar residues" evidence="5">
    <location>
        <begin position="221"/>
        <end position="230"/>
    </location>
</feature>
<dbReference type="InterPro" id="IPR011251">
    <property type="entry name" value="Luciferase-like_dom"/>
</dbReference>
<evidence type="ECO:0000259" key="6">
    <source>
        <dbReference type="Pfam" id="PF00296"/>
    </source>
</evidence>
<feature type="region of interest" description="Disordered" evidence="5">
    <location>
        <begin position="203"/>
        <end position="230"/>
    </location>
</feature>
<evidence type="ECO:0000313" key="7">
    <source>
        <dbReference type="EMBL" id="KZM75004.1"/>
    </source>
</evidence>
<keyword evidence="2" id="KW-0288">FMN</keyword>
<dbReference type="PANTHER" id="PTHR42847:SF4">
    <property type="entry name" value="ALKANESULFONATE MONOOXYGENASE-RELATED"/>
    <property type="match status" value="1"/>
</dbReference>
<feature type="domain" description="Luciferase-like" evidence="6">
    <location>
        <begin position="20"/>
        <end position="202"/>
    </location>
</feature>
<dbReference type="PANTHER" id="PTHR42847">
    <property type="entry name" value="ALKANESULFONATE MONOOXYGENASE"/>
    <property type="match status" value="1"/>
</dbReference>
<comment type="caution">
    <text evidence="7">The sequence shown here is derived from an EMBL/GenBank/DDBJ whole genome shotgun (WGS) entry which is preliminary data.</text>
</comment>
<dbReference type="SUPFAM" id="SSF51679">
    <property type="entry name" value="Bacterial luciferase-like"/>
    <property type="match status" value="1"/>
</dbReference>
<evidence type="ECO:0000256" key="5">
    <source>
        <dbReference type="SAM" id="MobiDB-lite"/>
    </source>
</evidence>
<accession>A0A161Z5B0</accession>
<dbReference type="Gene3D" id="3.20.20.30">
    <property type="entry name" value="Luciferase-like domain"/>
    <property type="match status" value="1"/>
</dbReference>
<keyword evidence="4" id="KW-0503">Monooxygenase</keyword>
<dbReference type="InterPro" id="IPR050172">
    <property type="entry name" value="SsuD_RutA_monooxygenase"/>
</dbReference>
<proteinExistence type="predicted"/>
<dbReference type="Proteomes" id="UP000076512">
    <property type="component" value="Unassembled WGS sequence"/>
</dbReference>
<evidence type="ECO:0000256" key="1">
    <source>
        <dbReference type="ARBA" id="ARBA00022630"/>
    </source>
</evidence>
<evidence type="ECO:0000256" key="4">
    <source>
        <dbReference type="ARBA" id="ARBA00023033"/>
    </source>
</evidence>
<dbReference type="Pfam" id="PF00296">
    <property type="entry name" value="Bac_luciferase"/>
    <property type="match status" value="1"/>
</dbReference>
<protein>
    <recommendedName>
        <fullName evidence="6">Luciferase-like domain-containing protein</fullName>
    </recommendedName>
</protein>
<organism evidence="7 8">
    <name type="scientific">Nocardia terpenica</name>
    <dbReference type="NCBI Taxonomy" id="455432"/>
    <lineage>
        <taxon>Bacteria</taxon>
        <taxon>Bacillati</taxon>
        <taxon>Actinomycetota</taxon>
        <taxon>Actinomycetes</taxon>
        <taxon>Mycobacteriales</taxon>
        <taxon>Nocardiaceae</taxon>
        <taxon>Nocardia</taxon>
    </lineage>
</organism>
<dbReference type="GO" id="GO:0046306">
    <property type="term" value="P:alkanesulfonate catabolic process"/>
    <property type="evidence" value="ECO:0007669"/>
    <property type="project" value="TreeGrafter"/>
</dbReference>
<evidence type="ECO:0000256" key="3">
    <source>
        <dbReference type="ARBA" id="ARBA00023002"/>
    </source>
</evidence>
<keyword evidence="1" id="KW-0285">Flavoprotein</keyword>
<evidence type="ECO:0000313" key="8">
    <source>
        <dbReference type="Proteomes" id="UP000076512"/>
    </source>
</evidence>
<keyword evidence="8" id="KW-1185">Reference proteome</keyword>
<name>A0A161Z5B0_9NOCA</name>
<dbReference type="STRING" id="455432.AWN90_23680"/>
<dbReference type="EMBL" id="LWGR01000004">
    <property type="protein sequence ID" value="KZM75004.1"/>
    <property type="molecule type" value="Genomic_DNA"/>
</dbReference>